<sequence>MVAICYGMDKIPKKLRPEALAAIMPFIKVGETIEALAESIIFAINLLKWDLQSDSSDIATDLENTMLCFWDPLVKTLKRRFDWRFDEKLYRDVAPRVNETSLRIYSSFLLGIGWNENLGPKYYSDPERMRAPIRMWLLAMADSSPGHCLIEVQECFWACFTAKSVEASVFVEMLVEESGGNERKVAKLSVSELKGNTREKKQETFNLQIRFNLILLLNTDKMHAAALDAGAISAITKAVLRLRRLGEECCTASSIVLFLNVAETILERGQTVRGITEAVEAGMLKVLGESTAFASCDCLQKKDIQQMSLLLKSFFVKHLVLDSVLDVIVSAMAEMSAETLAQLKKSPFAEGWGALRAATLERAVFKIMLENETREQGKFGTCDFCWRSTPSLNLKKCAGCKTTV</sequence>
<proteinExistence type="predicted"/>
<name>A0A0H2R9J0_9AGAM</name>
<dbReference type="AlphaFoldDB" id="A0A0H2R9J0"/>
<protein>
    <submittedName>
        <fullName evidence="1">Uncharacterized protein</fullName>
    </submittedName>
</protein>
<dbReference type="Proteomes" id="UP000053477">
    <property type="component" value="Unassembled WGS sequence"/>
</dbReference>
<gene>
    <name evidence="1" type="ORF">SCHPADRAFT_607061</name>
</gene>
<accession>A0A0H2R9J0</accession>
<dbReference type="EMBL" id="KQ086089">
    <property type="protein sequence ID" value="KLO08505.1"/>
    <property type="molecule type" value="Genomic_DNA"/>
</dbReference>
<keyword evidence="2" id="KW-1185">Reference proteome</keyword>
<dbReference type="InParanoid" id="A0A0H2R9J0"/>
<reference evidence="1 2" key="1">
    <citation type="submission" date="2015-04" db="EMBL/GenBank/DDBJ databases">
        <title>Complete genome sequence of Schizopora paradoxa KUC8140, a cosmopolitan wood degrader in East Asia.</title>
        <authorList>
            <consortium name="DOE Joint Genome Institute"/>
            <person name="Min B."/>
            <person name="Park H."/>
            <person name="Jang Y."/>
            <person name="Kim J.-J."/>
            <person name="Kim K.H."/>
            <person name="Pangilinan J."/>
            <person name="Lipzen A."/>
            <person name="Riley R."/>
            <person name="Grigoriev I.V."/>
            <person name="Spatafora J.W."/>
            <person name="Choi I.-G."/>
        </authorList>
    </citation>
    <scope>NUCLEOTIDE SEQUENCE [LARGE SCALE GENOMIC DNA]</scope>
    <source>
        <strain evidence="1 2">KUC8140</strain>
    </source>
</reference>
<dbReference type="STRING" id="27342.A0A0H2R9J0"/>
<evidence type="ECO:0000313" key="2">
    <source>
        <dbReference type="Proteomes" id="UP000053477"/>
    </source>
</evidence>
<evidence type="ECO:0000313" key="1">
    <source>
        <dbReference type="EMBL" id="KLO08505.1"/>
    </source>
</evidence>
<organism evidence="1 2">
    <name type="scientific">Schizopora paradoxa</name>
    <dbReference type="NCBI Taxonomy" id="27342"/>
    <lineage>
        <taxon>Eukaryota</taxon>
        <taxon>Fungi</taxon>
        <taxon>Dikarya</taxon>
        <taxon>Basidiomycota</taxon>
        <taxon>Agaricomycotina</taxon>
        <taxon>Agaricomycetes</taxon>
        <taxon>Hymenochaetales</taxon>
        <taxon>Schizoporaceae</taxon>
        <taxon>Schizopora</taxon>
    </lineage>
</organism>